<feature type="signal peptide" evidence="1">
    <location>
        <begin position="1"/>
        <end position="17"/>
    </location>
</feature>
<evidence type="ECO:0000256" key="1">
    <source>
        <dbReference type="SAM" id="SignalP"/>
    </source>
</evidence>
<keyword evidence="1" id="KW-0732">Signal</keyword>
<keyword evidence="3" id="KW-1185">Reference proteome</keyword>
<proteinExistence type="predicted"/>
<organism evidence="2 3">
    <name type="scientific">Cereibacter changlensis JA139</name>
    <dbReference type="NCBI Taxonomy" id="1188249"/>
    <lineage>
        <taxon>Bacteria</taxon>
        <taxon>Pseudomonadati</taxon>
        <taxon>Pseudomonadota</taxon>
        <taxon>Alphaproteobacteria</taxon>
        <taxon>Rhodobacterales</taxon>
        <taxon>Paracoccaceae</taxon>
        <taxon>Cereibacter</taxon>
    </lineage>
</organism>
<dbReference type="AlphaFoldDB" id="A0A2T4JGS7"/>
<evidence type="ECO:0000313" key="2">
    <source>
        <dbReference type="EMBL" id="PTE17028.1"/>
    </source>
</evidence>
<dbReference type="OrthoDB" id="9791520at2"/>
<dbReference type="EMBL" id="PZKG01000386">
    <property type="protein sequence ID" value="PTE17028.1"/>
    <property type="molecule type" value="Genomic_DNA"/>
</dbReference>
<accession>A0A2T4JGS7</accession>
<evidence type="ECO:0000313" key="3">
    <source>
        <dbReference type="Proteomes" id="UP000241010"/>
    </source>
</evidence>
<dbReference type="Proteomes" id="UP000241010">
    <property type="component" value="Unassembled WGS sequence"/>
</dbReference>
<comment type="caution">
    <text evidence="2">The sequence shown here is derived from an EMBL/GenBank/DDBJ whole genome shotgun (WGS) entry which is preliminary data.</text>
</comment>
<sequence>MRCIIPLLFVLTAPALAQGQTACQGIAPDCWILDPAPGPPDPAIFGRAGSCRQLDALSTAERQMVIEADYTVIEGGLIDMASVRLVSWSGGDEVMARQALRTLSLTVIRCSGGGSVFTPGPLTARLNGPQGVVEFQP</sequence>
<protein>
    <submittedName>
        <fullName evidence="2">Uncharacterized protein</fullName>
    </submittedName>
</protein>
<reference evidence="2 3" key="1">
    <citation type="submission" date="2018-03" db="EMBL/GenBank/DDBJ databases">
        <title>Cereibacter changlensis.</title>
        <authorList>
            <person name="Meyer T.E."/>
            <person name="Miller S."/>
            <person name="Lodha T."/>
            <person name="Gandham S."/>
            <person name="Chintalapati S."/>
            <person name="Chintalapati V.R."/>
        </authorList>
    </citation>
    <scope>NUCLEOTIDE SEQUENCE [LARGE SCALE GENOMIC DNA]</scope>
    <source>
        <strain evidence="2 3">JA139</strain>
    </source>
</reference>
<gene>
    <name evidence="2" type="ORF">C5F48_24225</name>
</gene>
<name>A0A2T4JGS7_9RHOB</name>
<feature type="chain" id="PRO_5015625182" evidence="1">
    <location>
        <begin position="18"/>
        <end position="137"/>
    </location>
</feature>